<sequence length="591" mass="66756">MTSEKELPLHVGGGASRTHKLRRAHHFGVLAVVLLTLLVWCLSYRDSTPIHLLFTDPHHEPDALCPIVPKIDPTKHLANPDTLKYILTNKKFHKRARKNLAGAVRIPTQVYDDMENPTSAKSLHELYQIEPRWKTFERLHEYLHDTYPLVHKHLHVKKVNKLGLVYTWKGKDKSKKPIMLAAHQDVVPVPLETVDQWTHPPFSGDFDGEFMYGRGVSDCKNLLIALLSTVELLLQEGDFKPKRTIVLAFGYDEEALGQGAKHILEHLLDKYGPDSFLQIIDEGDEGYEEIEGVKFILPATGEKGHLNSVIELYTPGGHLSVPPKHTSIGIVAQLITRIEDNDFTPVLSNANPVLGQLYCLAEHSPHLDKELRSSILKSQLDAGANERVVEYLTRDKQTQFLIQSSQAVDIVQGGVKSNALPEHVSVLVNTRIAVEESVASVVEKFKRDVLDIAGKFDLGFVLDGQEVIPIKDKPNGYFNYSLVEQLEPAPVSPTNGQSWEVFGGSLRYLFEELVFPETNDTFVVAPFLSTGNTDTKSYWDLTRNIYRYQPSIGAADSHIHSIDEKLWFEGHLHIIGYYYFYLQLIDSYDDF</sequence>
<feature type="binding site" evidence="7">
    <location>
        <position position="218"/>
    </location>
    <ligand>
        <name>Zn(2+)</name>
        <dbReference type="ChEBI" id="CHEBI:29105"/>
        <label>2</label>
    </ligand>
</feature>
<comment type="similarity">
    <text evidence="1">Belongs to the peptidase M20A family.</text>
</comment>
<evidence type="ECO:0000256" key="4">
    <source>
        <dbReference type="ARBA" id="ARBA00022801"/>
    </source>
</evidence>
<dbReference type="GO" id="GO:0000328">
    <property type="term" value="C:fungal-type vacuole lumen"/>
    <property type="evidence" value="ECO:0007669"/>
    <property type="project" value="TreeGrafter"/>
</dbReference>
<keyword evidence="5 7" id="KW-0862">Zinc</keyword>
<evidence type="ECO:0000256" key="7">
    <source>
        <dbReference type="PIRSR" id="PIRSR037217-2"/>
    </source>
</evidence>
<evidence type="ECO:0000313" key="10">
    <source>
        <dbReference type="EMBL" id="RCK58928.1"/>
    </source>
</evidence>
<feature type="transmembrane region" description="Helical" evidence="8">
    <location>
        <begin position="27"/>
        <end position="45"/>
    </location>
</feature>
<gene>
    <name evidence="10" type="primary">CPS1_0</name>
    <name evidence="10" type="ORF">Cantr_07250</name>
</gene>
<keyword evidence="8" id="KW-0812">Transmembrane</keyword>
<feature type="binding site" evidence="7">
    <location>
        <position position="560"/>
    </location>
    <ligand>
        <name>Zn(2+)</name>
        <dbReference type="ChEBI" id="CHEBI:29105"/>
        <label>1</label>
    </ligand>
</feature>
<dbReference type="EMBL" id="QLNQ01000027">
    <property type="protein sequence ID" value="RCK58928.1"/>
    <property type="molecule type" value="Genomic_DNA"/>
</dbReference>
<feature type="active site" evidence="6">
    <location>
        <position position="185"/>
    </location>
</feature>
<evidence type="ECO:0000256" key="2">
    <source>
        <dbReference type="ARBA" id="ARBA00022670"/>
    </source>
</evidence>
<feature type="domain" description="Peptidase M20 dimerisation" evidence="9">
    <location>
        <begin position="300"/>
        <end position="451"/>
    </location>
</feature>
<keyword evidence="4" id="KW-0378">Hydrolase</keyword>
<dbReference type="GO" id="GO:0004181">
    <property type="term" value="F:metallocarboxypeptidase activity"/>
    <property type="evidence" value="ECO:0007669"/>
    <property type="project" value="InterPro"/>
</dbReference>
<dbReference type="GO" id="GO:0046872">
    <property type="term" value="F:metal ion binding"/>
    <property type="evidence" value="ECO:0007669"/>
    <property type="project" value="UniProtKB-KW"/>
</dbReference>
<evidence type="ECO:0000256" key="3">
    <source>
        <dbReference type="ARBA" id="ARBA00022723"/>
    </source>
</evidence>
<dbReference type="Gene3D" id="3.40.630.10">
    <property type="entry name" value="Zn peptidases"/>
    <property type="match status" value="1"/>
</dbReference>
<evidence type="ECO:0000256" key="6">
    <source>
        <dbReference type="PIRSR" id="PIRSR037217-1"/>
    </source>
</evidence>
<dbReference type="PANTHER" id="PTHR45962">
    <property type="entry name" value="N-FATTY-ACYL-AMINO ACID SYNTHASE/HYDROLASE PM20D1"/>
    <property type="match status" value="1"/>
</dbReference>
<keyword evidence="3 7" id="KW-0479">Metal-binding</keyword>
<evidence type="ECO:0000256" key="8">
    <source>
        <dbReference type="SAM" id="Phobius"/>
    </source>
</evidence>
<dbReference type="Pfam" id="PF01546">
    <property type="entry name" value="Peptidase_M20"/>
    <property type="match status" value="1"/>
</dbReference>
<keyword evidence="10" id="KW-0121">Carboxypeptidase</keyword>
<dbReference type="OrthoDB" id="3064516at2759"/>
<feature type="binding site" evidence="7">
    <location>
        <position position="218"/>
    </location>
    <ligand>
        <name>Zn(2+)</name>
        <dbReference type="ChEBI" id="CHEBI:29105"/>
        <label>1</label>
    </ligand>
</feature>
<dbReference type="InterPro" id="IPR002933">
    <property type="entry name" value="Peptidase_M20"/>
</dbReference>
<dbReference type="Gene3D" id="3.30.70.360">
    <property type="match status" value="1"/>
</dbReference>
<dbReference type="SUPFAM" id="SSF53187">
    <property type="entry name" value="Zn-dependent exopeptidases"/>
    <property type="match status" value="1"/>
</dbReference>
<dbReference type="InterPro" id="IPR017141">
    <property type="entry name" value="Pept_M20_carboxypep"/>
</dbReference>
<feature type="binding site" evidence="7">
    <location>
        <position position="183"/>
    </location>
    <ligand>
        <name>Zn(2+)</name>
        <dbReference type="ChEBI" id="CHEBI:29105"/>
        <label>2</label>
    </ligand>
</feature>
<evidence type="ECO:0000256" key="5">
    <source>
        <dbReference type="ARBA" id="ARBA00022833"/>
    </source>
</evidence>
<keyword evidence="11" id="KW-1185">Reference proteome</keyword>
<dbReference type="InterPro" id="IPR047177">
    <property type="entry name" value="Pept_M20A"/>
</dbReference>
<dbReference type="PIRSF" id="PIRSF037217">
    <property type="entry name" value="Carboxypeptidase_S"/>
    <property type="match status" value="1"/>
</dbReference>
<comment type="caution">
    <text evidence="10">The sequence shown here is derived from an EMBL/GenBank/DDBJ whole genome shotgun (WGS) entry which is preliminary data.</text>
</comment>
<dbReference type="PROSITE" id="PS00758">
    <property type="entry name" value="ARGE_DAPE_CPG2_1"/>
    <property type="match status" value="1"/>
</dbReference>
<name>A0A367XZ96_9ASCO</name>
<keyword evidence="8" id="KW-0472">Membrane</keyword>
<dbReference type="PANTHER" id="PTHR45962:SF1">
    <property type="entry name" value="N-FATTY-ACYL-AMINO ACID SYNTHASE_HYDROLASE PM20D1"/>
    <property type="match status" value="1"/>
</dbReference>
<dbReference type="Proteomes" id="UP000253472">
    <property type="component" value="Unassembled WGS sequence"/>
</dbReference>
<dbReference type="Pfam" id="PF07687">
    <property type="entry name" value="M20_dimer"/>
    <property type="match status" value="1"/>
</dbReference>
<dbReference type="InterPro" id="IPR036264">
    <property type="entry name" value="Bact_exopeptidase_dim_dom"/>
</dbReference>
<dbReference type="CDD" id="cd05674">
    <property type="entry name" value="M20_yscS"/>
    <property type="match status" value="1"/>
</dbReference>
<dbReference type="InterPro" id="IPR001261">
    <property type="entry name" value="ArgE/DapE_CS"/>
</dbReference>
<dbReference type="SUPFAM" id="SSF55031">
    <property type="entry name" value="Bacterial exopeptidase dimerisation domain"/>
    <property type="match status" value="1"/>
</dbReference>
<feature type="binding site" evidence="7">
    <location>
        <position position="254"/>
    </location>
    <ligand>
        <name>Zn(2+)</name>
        <dbReference type="ChEBI" id="CHEBI:29105"/>
        <label>1</label>
    </ligand>
</feature>
<dbReference type="STRING" id="5486.A0A367XZ96"/>
<dbReference type="GO" id="GO:0051603">
    <property type="term" value="P:proteolysis involved in protein catabolic process"/>
    <property type="evidence" value="ECO:0007669"/>
    <property type="project" value="TreeGrafter"/>
</dbReference>
<keyword evidence="2" id="KW-0645">Protease</keyword>
<proteinExistence type="inferred from homology"/>
<evidence type="ECO:0000256" key="1">
    <source>
        <dbReference type="ARBA" id="ARBA00006247"/>
    </source>
</evidence>
<organism evidence="10 11">
    <name type="scientific">Candida viswanathii</name>
    <dbReference type="NCBI Taxonomy" id="5486"/>
    <lineage>
        <taxon>Eukaryota</taxon>
        <taxon>Fungi</taxon>
        <taxon>Dikarya</taxon>
        <taxon>Ascomycota</taxon>
        <taxon>Saccharomycotina</taxon>
        <taxon>Pichiomycetes</taxon>
        <taxon>Debaryomycetaceae</taxon>
        <taxon>Candida/Lodderomyces clade</taxon>
        <taxon>Candida</taxon>
    </lineage>
</organism>
<feature type="binding site" evidence="7">
    <location>
        <position position="281"/>
    </location>
    <ligand>
        <name>Zn(2+)</name>
        <dbReference type="ChEBI" id="CHEBI:29105"/>
        <label>2</label>
    </ligand>
</feature>
<evidence type="ECO:0000259" key="9">
    <source>
        <dbReference type="Pfam" id="PF07687"/>
    </source>
</evidence>
<accession>A0A367XZ96</accession>
<dbReference type="AlphaFoldDB" id="A0A367XZ96"/>
<protein>
    <submittedName>
        <fullName evidence="10">Carboxypeptidase S</fullName>
    </submittedName>
</protein>
<keyword evidence="8" id="KW-1133">Transmembrane helix</keyword>
<reference evidence="10 11" key="1">
    <citation type="submission" date="2018-06" db="EMBL/GenBank/DDBJ databases">
        <title>Whole genome sequencing of Candida tropicalis (genome annotated by CSBL at Korea University).</title>
        <authorList>
            <person name="Ahn J."/>
        </authorList>
    </citation>
    <scope>NUCLEOTIDE SEQUENCE [LARGE SCALE GENOMIC DNA]</scope>
    <source>
        <strain evidence="10 11">ATCC 20962</strain>
    </source>
</reference>
<evidence type="ECO:0000313" key="11">
    <source>
        <dbReference type="Proteomes" id="UP000253472"/>
    </source>
</evidence>
<dbReference type="InterPro" id="IPR011650">
    <property type="entry name" value="Peptidase_M20_dimer"/>
</dbReference>
<feature type="active site" description="Proton acceptor" evidence="6">
    <location>
        <position position="253"/>
    </location>
</feature>